<keyword evidence="13" id="KW-0325">Glycoprotein</keyword>
<dbReference type="GO" id="GO:0070006">
    <property type="term" value="F:metalloaminopeptidase activity"/>
    <property type="evidence" value="ECO:0007669"/>
    <property type="project" value="TreeGrafter"/>
</dbReference>
<dbReference type="InterPro" id="IPR001930">
    <property type="entry name" value="Peptidase_M1"/>
</dbReference>
<dbReference type="Proteomes" id="UP000759131">
    <property type="component" value="Unassembled WGS sequence"/>
</dbReference>
<evidence type="ECO:0000256" key="3">
    <source>
        <dbReference type="ARBA" id="ARBA00010136"/>
    </source>
</evidence>
<evidence type="ECO:0000256" key="12">
    <source>
        <dbReference type="ARBA" id="ARBA00023136"/>
    </source>
</evidence>
<comment type="cofactor">
    <cofactor evidence="15">
        <name>Zn(2+)</name>
        <dbReference type="ChEBI" id="CHEBI:29105"/>
    </cofactor>
    <text evidence="15">Binds 1 zinc ion per subunit.</text>
</comment>
<gene>
    <name evidence="19" type="ORF">OSB1V03_LOCUS5119</name>
</gene>
<evidence type="ECO:0008006" key="21">
    <source>
        <dbReference type="Google" id="ProtNLM"/>
    </source>
</evidence>
<feature type="binding site" evidence="15">
    <location>
        <position position="462"/>
    </location>
    <ligand>
        <name>Zn(2+)</name>
        <dbReference type="ChEBI" id="CHEBI:29105"/>
        <note>catalytic</note>
    </ligand>
</feature>
<feature type="transmembrane region" description="Helical" evidence="16">
    <location>
        <begin position="61"/>
        <end position="84"/>
    </location>
</feature>
<comment type="subcellular location">
    <subcellularLocation>
        <location evidence="2">Cell membrane</location>
        <topology evidence="2">Lipid-anchor</topology>
        <topology evidence="2">GPI-anchor</topology>
    </subcellularLocation>
    <subcellularLocation>
        <location evidence="1">Membrane</location>
        <topology evidence="1">Single-pass type II membrane protein</topology>
    </subcellularLocation>
</comment>
<evidence type="ECO:0000313" key="20">
    <source>
        <dbReference type="Proteomes" id="UP000759131"/>
    </source>
</evidence>
<dbReference type="GO" id="GO:0008270">
    <property type="term" value="F:zinc ion binding"/>
    <property type="evidence" value="ECO:0007669"/>
    <property type="project" value="InterPro"/>
</dbReference>
<dbReference type="GO" id="GO:0006508">
    <property type="term" value="P:proteolysis"/>
    <property type="evidence" value="ECO:0007669"/>
    <property type="project" value="UniProtKB-KW"/>
</dbReference>
<dbReference type="SUPFAM" id="SSF55486">
    <property type="entry name" value="Metalloproteases ('zincins'), catalytic domain"/>
    <property type="match status" value="1"/>
</dbReference>
<keyword evidence="9" id="KW-0735">Signal-anchor</keyword>
<feature type="binding site" evidence="15">
    <location>
        <position position="443"/>
    </location>
    <ligand>
        <name>Zn(2+)</name>
        <dbReference type="ChEBI" id="CHEBI:29105"/>
        <note>catalytic</note>
    </ligand>
</feature>
<dbReference type="InterPro" id="IPR045357">
    <property type="entry name" value="Aminopeptidase_N-like_N"/>
</dbReference>
<accession>A0A7R9PYI5</accession>
<feature type="active site" description="Proton acceptor" evidence="14">
    <location>
        <position position="440"/>
    </location>
</feature>
<evidence type="ECO:0000259" key="18">
    <source>
        <dbReference type="Pfam" id="PF17900"/>
    </source>
</evidence>
<keyword evidence="6 15" id="KW-0479">Metal-binding</keyword>
<sequence length="479" mass="53727">MMTIPMAELEIDDVAFLTGADSNGHNDSNKSSACGRGLCGARHHHRSNQTHSVLNWRKSNVLTMGLCSLLVITIIALIIAFFPFHNQCWSGQLSSSDTRSAAAINDSADDNRLNDGSGDTSQPLMATNGELFPWPDIRLPAFIVPVRYELSMRPNMTTFYNTGSVQVWLSVTRRTDFLVIHTKKLNITEILVTDLVREARVPVVRHLECVQNEQLFIGLGGQLTPGRNYTLWLTFERQLEEQLEGFYVSTYTDSMTGAKKSLLTTHFQPTSARSAFPCFDEPALKASFSMQLIHDKAFEAFFNSEKSTDLPVDGDGLIMSVFEPTVPMSTYLVAFIVCDFNTHTTTTREGVNIRAVVPREQDSQADYALRSAAAILSYFQDFFNITYPLSKLDLVAVPDFAAGAMENWGLITFRTSVLLYNDNESNSETQEQTAIVVAHELAHMWFGNLVTMDWWDDLWLNEGFASYMENLGVNYIHPD</sequence>
<evidence type="ECO:0000256" key="7">
    <source>
        <dbReference type="ARBA" id="ARBA00022801"/>
    </source>
</evidence>
<evidence type="ECO:0000256" key="16">
    <source>
        <dbReference type="SAM" id="Phobius"/>
    </source>
</evidence>
<keyword evidence="20" id="KW-1185">Reference proteome</keyword>
<dbReference type="InterPro" id="IPR042097">
    <property type="entry name" value="Aminopeptidase_N-like_N_sf"/>
</dbReference>
<reference evidence="19" key="1">
    <citation type="submission" date="2020-11" db="EMBL/GenBank/DDBJ databases">
        <authorList>
            <person name="Tran Van P."/>
        </authorList>
    </citation>
    <scope>NUCLEOTIDE SEQUENCE</scope>
</reference>
<dbReference type="EMBL" id="CAJPIZ010002488">
    <property type="protein sequence ID" value="CAG2105108.1"/>
    <property type="molecule type" value="Genomic_DNA"/>
</dbReference>
<dbReference type="FunFam" id="2.60.40.1730:FF:000001">
    <property type="entry name" value="Leucyl-cystinyl aminopeptidase"/>
    <property type="match status" value="1"/>
</dbReference>
<dbReference type="AlphaFoldDB" id="A0A7R9PYI5"/>
<feature type="domain" description="Aminopeptidase N-like N-terminal" evidence="18">
    <location>
        <begin position="144"/>
        <end position="332"/>
    </location>
</feature>
<dbReference type="GO" id="GO:0042277">
    <property type="term" value="F:peptide binding"/>
    <property type="evidence" value="ECO:0007669"/>
    <property type="project" value="TreeGrafter"/>
</dbReference>
<dbReference type="GO" id="GO:0005615">
    <property type="term" value="C:extracellular space"/>
    <property type="evidence" value="ECO:0007669"/>
    <property type="project" value="TreeGrafter"/>
</dbReference>
<dbReference type="OrthoDB" id="6750768at2759"/>
<dbReference type="InterPro" id="IPR014782">
    <property type="entry name" value="Peptidase_M1_dom"/>
</dbReference>
<keyword evidence="5 16" id="KW-0812">Transmembrane</keyword>
<dbReference type="InterPro" id="IPR027268">
    <property type="entry name" value="Peptidase_M4/M1_CTD_sf"/>
</dbReference>
<evidence type="ECO:0000256" key="13">
    <source>
        <dbReference type="ARBA" id="ARBA00023180"/>
    </source>
</evidence>
<evidence type="ECO:0000259" key="17">
    <source>
        <dbReference type="Pfam" id="PF01433"/>
    </source>
</evidence>
<evidence type="ECO:0000256" key="11">
    <source>
        <dbReference type="ARBA" id="ARBA00023049"/>
    </source>
</evidence>
<keyword evidence="8 15" id="KW-0862">Zinc</keyword>
<dbReference type="CDD" id="cd09601">
    <property type="entry name" value="M1_APN-Q_like"/>
    <property type="match status" value="1"/>
</dbReference>
<evidence type="ECO:0000256" key="2">
    <source>
        <dbReference type="ARBA" id="ARBA00004609"/>
    </source>
</evidence>
<dbReference type="InterPro" id="IPR050344">
    <property type="entry name" value="Peptidase_M1_aminopeptidases"/>
</dbReference>
<dbReference type="InterPro" id="IPR034016">
    <property type="entry name" value="M1_APN-typ"/>
</dbReference>
<keyword evidence="12 16" id="KW-0472">Membrane</keyword>
<dbReference type="PANTHER" id="PTHR11533">
    <property type="entry name" value="PROTEASE M1 ZINC METALLOPROTEASE"/>
    <property type="match status" value="1"/>
</dbReference>
<feature type="domain" description="Peptidase M1 membrane alanine aminopeptidase" evidence="17">
    <location>
        <begin position="367"/>
        <end position="478"/>
    </location>
</feature>
<dbReference type="Pfam" id="PF01433">
    <property type="entry name" value="Peptidase_M1"/>
    <property type="match status" value="1"/>
</dbReference>
<dbReference type="PANTHER" id="PTHR11533:SF299">
    <property type="entry name" value="AMINOPEPTIDASE"/>
    <property type="match status" value="1"/>
</dbReference>
<name>A0A7R9PYI5_9ACAR</name>
<evidence type="ECO:0000256" key="6">
    <source>
        <dbReference type="ARBA" id="ARBA00022723"/>
    </source>
</evidence>
<keyword evidence="4" id="KW-0645">Protease</keyword>
<evidence type="ECO:0000256" key="14">
    <source>
        <dbReference type="PIRSR" id="PIRSR634016-1"/>
    </source>
</evidence>
<evidence type="ECO:0000313" key="19">
    <source>
        <dbReference type="EMBL" id="CAD7624678.1"/>
    </source>
</evidence>
<evidence type="ECO:0000256" key="5">
    <source>
        <dbReference type="ARBA" id="ARBA00022692"/>
    </source>
</evidence>
<dbReference type="Pfam" id="PF17900">
    <property type="entry name" value="Peptidase_M1_N"/>
    <property type="match status" value="1"/>
</dbReference>
<proteinExistence type="inferred from homology"/>
<evidence type="ECO:0000256" key="10">
    <source>
        <dbReference type="ARBA" id="ARBA00022989"/>
    </source>
</evidence>
<comment type="similarity">
    <text evidence="3">Belongs to the peptidase M1 family.</text>
</comment>
<dbReference type="Gene3D" id="2.60.40.1730">
    <property type="entry name" value="tricorn interacting facor f3 domain"/>
    <property type="match status" value="1"/>
</dbReference>
<evidence type="ECO:0000256" key="15">
    <source>
        <dbReference type="PIRSR" id="PIRSR634016-3"/>
    </source>
</evidence>
<evidence type="ECO:0000256" key="8">
    <source>
        <dbReference type="ARBA" id="ARBA00022833"/>
    </source>
</evidence>
<dbReference type="EMBL" id="OC857063">
    <property type="protein sequence ID" value="CAD7624678.1"/>
    <property type="molecule type" value="Genomic_DNA"/>
</dbReference>
<protein>
    <recommendedName>
        <fullName evidence="21">Aminopeptidase N</fullName>
    </recommendedName>
</protein>
<dbReference type="FunFam" id="1.10.390.10:FF:000033">
    <property type="entry name" value="Endoplasmic reticulum aminopeptidase 1b"/>
    <property type="match status" value="1"/>
</dbReference>
<dbReference type="GO" id="GO:0005737">
    <property type="term" value="C:cytoplasm"/>
    <property type="evidence" value="ECO:0007669"/>
    <property type="project" value="TreeGrafter"/>
</dbReference>
<feature type="binding site" evidence="15">
    <location>
        <position position="439"/>
    </location>
    <ligand>
        <name>Zn(2+)</name>
        <dbReference type="ChEBI" id="CHEBI:29105"/>
        <note>catalytic</note>
    </ligand>
</feature>
<dbReference type="GO" id="GO:0005886">
    <property type="term" value="C:plasma membrane"/>
    <property type="evidence" value="ECO:0007669"/>
    <property type="project" value="UniProtKB-SubCell"/>
</dbReference>
<feature type="non-terminal residue" evidence="19">
    <location>
        <position position="1"/>
    </location>
</feature>
<evidence type="ECO:0000256" key="9">
    <source>
        <dbReference type="ARBA" id="ARBA00022968"/>
    </source>
</evidence>
<keyword evidence="7" id="KW-0378">Hydrolase</keyword>
<dbReference type="GO" id="GO:0043171">
    <property type="term" value="P:peptide catabolic process"/>
    <property type="evidence" value="ECO:0007669"/>
    <property type="project" value="TreeGrafter"/>
</dbReference>
<organism evidence="19">
    <name type="scientific">Medioppia subpectinata</name>
    <dbReference type="NCBI Taxonomy" id="1979941"/>
    <lineage>
        <taxon>Eukaryota</taxon>
        <taxon>Metazoa</taxon>
        <taxon>Ecdysozoa</taxon>
        <taxon>Arthropoda</taxon>
        <taxon>Chelicerata</taxon>
        <taxon>Arachnida</taxon>
        <taxon>Acari</taxon>
        <taxon>Acariformes</taxon>
        <taxon>Sarcoptiformes</taxon>
        <taxon>Oribatida</taxon>
        <taxon>Brachypylina</taxon>
        <taxon>Oppioidea</taxon>
        <taxon>Oppiidae</taxon>
        <taxon>Medioppia</taxon>
    </lineage>
</organism>
<keyword evidence="10 16" id="KW-1133">Transmembrane helix</keyword>
<dbReference type="SUPFAM" id="SSF63737">
    <property type="entry name" value="Leukotriene A4 hydrolase N-terminal domain"/>
    <property type="match status" value="1"/>
</dbReference>
<dbReference type="PRINTS" id="PR00756">
    <property type="entry name" value="ALADIPTASE"/>
</dbReference>
<evidence type="ECO:0000256" key="4">
    <source>
        <dbReference type="ARBA" id="ARBA00022670"/>
    </source>
</evidence>
<keyword evidence="11" id="KW-0482">Metalloprotease</keyword>
<dbReference type="Gene3D" id="1.10.390.10">
    <property type="entry name" value="Neutral Protease Domain 2"/>
    <property type="match status" value="1"/>
</dbReference>
<evidence type="ECO:0000256" key="1">
    <source>
        <dbReference type="ARBA" id="ARBA00004606"/>
    </source>
</evidence>